<evidence type="ECO:0000313" key="2">
    <source>
        <dbReference type="EMBL" id="CAB4135949.1"/>
    </source>
</evidence>
<protein>
    <submittedName>
        <fullName evidence="3">Uncharacterized protein</fullName>
    </submittedName>
</protein>
<proteinExistence type="predicted"/>
<dbReference type="EMBL" id="LR796315">
    <property type="protein sequence ID" value="CAB4135949.1"/>
    <property type="molecule type" value="Genomic_DNA"/>
</dbReference>
<name>A0A6J7XC20_9CAUD</name>
<organism evidence="3">
    <name type="scientific">uncultured Caudovirales phage</name>
    <dbReference type="NCBI Taxonomy" id="2100421"/>
    <lineage>
        <taxon>Viruses</taxon>
        <taxon>Duplodnaviria</taxon>
        <taxon>Heunggongvirae</taxon>
        <taxon>Uroviricota</taxon>
        <taxon>Caudoviricetes</taxon>
        <taxon>Peduoviridae</taxon>
        <taxon>Maltschvirus</taxon>
        <taxon>Maltschvirus maltsch</taxon>
    </lineage>
</organism>
<reference evidence="3" key="1">
    <citation type="submission" date="2020-05" db="EMBL/GenBank/DDBJ databases">
        <authorList>
            <person name="Chiriac C."/>
            <person name="Salcher M."/>
            <person name="Ghai R."/>
            <person name="Kavagutti S V."/>
        </authorList>
    </citation>
    <scope>NUCLEOTIDE SEQUENCE</scope>
</reference>
<evidence type="ECO:0000313" key="3">
    <source>
        <dbReference type="EMBL" id="CAB5228497.1"/>
    </source>
</evidence>
<gene>
    <name evidence="3" type="ORF">UFOVP1549_13</name>
    <name evidence="2" type="ORF">UFOVP303_20</name>
</gene>
<feature type="region of interest" description="Disordered" evidence="1">
    <location>
        <begin position="8"/>
        <end position="45"/>
    </location>
</feature>
<evidence type="ECO:0000256" key="1">
    <source>
        <dbReference type="SAM" id="MobiDB-lite"/>
    </source>
</evidence>
<dbReference type="EMBL" id="LR798394">
    <property type="protein sequence ID" value="CAB5228497.1"/>
    <property type="molecule type" value="Genomic_DNA"/>
</dbReference>
<sequence>MPQYYRILDNGVPAPKKVRGKKKDDTWSNPDSAMKMMKKYSGDSSDLKNVRNVMGKMGINNVFDQLNYMAEKDVNATVNSYRKKQQKKNTKRGVK</sequence>
<accession>A0A6J7XC20</accession>